<dbReference type="InterPro" id="IPR016047">
    <property type="entry name" value="M23ase_b-sheet_dom"/>
</dbReference>
<sequence length="267" mass="29499">MIFRICLLFLCVHGSCVLAQKPTVRRIDVKDGYHIEVTNPGYLPISLVFEWQLDNLRVEGERDTVVLAPRSTRIVHRLVRVNNRDGYGFRYSYTSQTGTINRQPYDTAYVYALPFSGPVARRVLQGYDGSFSHRAKAALDFDMPEGTPVLAARSGTVIEAVASNDSGCPDPVCSQFSNLVRILHADGTIAEYVHLRKNGVAVALGAPVATGDLLGYSGNTGYSTGPHLHFAVYQQRVGERIFLPTVFRTTERDSMRLVAGARYTAPE</sequence>
<dbReference type="Proteomes" id="UP000237662">
    <property type="component" value="Unassembled WGS sequence"/>
</dbReference>
<keyword evidence="2" id="KW-0378">Hydrolase</keyword>
<gene>
    <name evidence="2" type="ORF">CLV84_2577</name>
</gene>
<accession>A0A2S6I3B8</accession>
<name>A0A2S6I3B8_9BACT</name>
<comment type="caution">
    <text evidence="2">The sequence shown here is derived from an EMBL/GenBank/DDBJ whole genome shotgun (WGS) entry which is preliminary data.</text>
</comment>
<protein>
    <submittedName>
        <fullName evidence="2">Murein DD-endopeptidase MepM/ murein hydrolase activator NlpD</fullName>
    </submittedName>
</protein>
<dbReference type="Pfam" id="PF01551">
    <property type="entry name" value="Peptidase_M23"/>
    <property type="match status" value="1"/>
</dbReference>
<feature type="domain" description="M23ase beta-sheet core" evidence="1">
    <location>
        <begin position="137"/>
        <end position="235"/>
    </location>
</feature>
<dbReference type="GO" id="GO:0004222">
    <property type="term" value="F:metalloendopeptidase activity"/>
    <property type="evidence" value="ECO:0007669"/>
    <property type="project" value="TreeGrafter"/>
</dbReference>
<dbReference type="PANTHER" id="PTHR21666">
    <property type="entry name" value="PEPTIDASE-RELATED"/>
    <property type="match status" value="1"/>
</dbReference>
<dbReference type="PANTHER" id="PTHR21666:SF294">
    <property type="entry name" value="PEPTIDASE M23"/>
    <property type="match status" value="1"/>
</dbReference>
<dbReference type="InterPro" id="IPR050570">
    <property type="entry name" value="Cell_wall_metabolism_enzyme"/>
</dbReference>
<dbReference type="EMBL" id="PTJC01000006">
    <property type="protein sequence ID" value="PPK85674.1"/>
    <property type="molecule type" value="Genomic_DNA"/>
</dbReference>
<evidence type="ECO:0000259" key="1">
    <source>
        <dbReference type="Pfam" id="PF01551"/>
    </source>
</evidence>
<organism evidence="2 3">
    <name type="scientific">Neolewinella xylanilytica</name>
    <dbReference type="NCBI Taxonomy" id="1514080"/>
    <lineage>
        <taxon>Bacteria</taxon>
        <taxon>Pseudomonadati</taxon>
        <taxon>Bacteroidota</taxon>
        <taxon>Saprospiria</taxon>
        <taxon>Saprospirales</taxon>
        <taxon>Lewinellaceae</taxon>
        <taxon>Neolewinella</taxon>
    </lineage>
</organism>
<evidence type="ECO:0000313" key="3">
    <source>
        <dbReference type="Proteomes" id="UP000237662"/>
    </source>
</evidence>
<dbReference type="SUPFAM" id="SSF51261">
    <property type="entry name" value="Duplicated hybrid motif"/>
    <property type="match status" value="1"/>
</dbReference>
<evidence type="ECO:0000313" key="2">
    <source>
        <dbReference type="EMBL" id="PPK85674.1"/>
    </source>
</evidence>
<dbReference type="InterPro" id="IPR011055">
    <property type="entry name" value="Dup_hybrid_motif"/>
</dbReference>
<dbReference type="OrthoDB" id="9809488at2"/>
<dbReference type="Gene3D" id="2.70.70.10">
    <property type="entry name" value="Glucose Permease (Domain IIA)"/>
    <property type="match status" value="1"/>
</dbReference>
<dbReference type="CDD" id="cd12797">
    <property type="entry name" value="M23_peptidase"/>
    <property type="match status" value="1"/>
</dbReference>
<reference evidence="2 3" key="1">
    <citation type="submission" date="2018-02" db="EMBL/GenBank/DDBJ databases">
        <title>Genomic Encyclopedia of Archaeal and Bacterial Type Strains, Phase II (KMG-II): from individual species to whole genera.</title>
        <authorList>
            <person name="Goeker M."/>
        </authorList>
    </citation>
    <scope>NUCLEOTIDE SEQUENCE [LARGE SCALE GENOMIC DNA]</scope>
    <source>
        <strain evidence="2 3">DSM 29526</strain>
    </source>
</reference>
<dbReference type="AlphaFoldDB" id="A0A2S6I3B8"/>
<keyword evidence="3" id="KW-1185">Reference proteome</keyword>
<proteinExistence type="predicted"/>
<dbReference type="RefSeq" id="WP_146088797.1">
    <property type="nucleotide sequence ID" value="NZ_PTJC01000006.1"/>
</dbReference>